<accession>A0A328C540</accession>
<gene>
    <name evidence="2" type="ORF">DL240_13895</name>
</gene>
<feature type="region of interest" description="Disordered" evidence="1">
    <location>
        <begin position="41"/>
        <end position="66"/>
    </location>
</feature>
<keyword evidence="3" id="KW-1185">Reference proteome</keyword>
<evidence type="ECO:0008006" key="4">
    <source>
        <dbReference type="Google" id="ProtNLM"/>
    </source>
</evidence>
<dbReference type="EMBL" id="QHKO01000006">
    <property type="protein sequence ID" value="RAL21220.1"/>
    <property type="molecule type" value="Genomic_DNA"/>
</dbReference>
<dbReference type="OrthoDB" id="5519539at2"/>
<protein>
    <recommendedName>
        <fullName evidence="4">DUF2946 domain-containing protein</fullName>
    </recommendedName>
</protein>
<evidence type="ECO:0000313" key="2">
    <source>
        <dbReference type="EMBL" id="RAL21220.1"/>
    </source>
</evidence>
<feature type="compositionally biased region" description="Basic and acidic residues" evidence="1">
    <location>
        <begin position="49"/>
        <end position="66"/>
    </location>
</feature>
<reference evidence="2 3" key="1">
    <citation type="submission" date="2018-05" db="EMBL/GenBank/DDBJ databases">
        <title>Lujinxingia marina gen. nov. sp. nov., a new facultative anaerobic member of the class Deltaproteobacteria, and proposal of Lujinxingaceae fam. nov.</title>
        <authorList>
            <person name="Li C.-M."/>
        </authorList>
    </citation>
    <scope>NUCLEOTIDE SEQUENCE [LARGE SCALE GENOMIC DNA]</scope>
    <source>
        <strain evidence="2 3">B210</strain>
    </source>
</reference>
<evidence type="ECO:0000313" key="3">
    <source>
        <dbReference type="Proteomes" id="UP000249169"/>
    </source>
</evidence>
<comment type="caution">
    <text evidence="2">The sequence shown here is derived from an EMBL/GenBank/DDBJ whole genome shotgun (WGS) entry which is preliminary data.</text>
</comment>
<dbReference type="AlphaFoldDB" id="A0A328C540"/>
<dbReference type="RefSeq" id="WP_111730508.1">
    <property type="nucleotide sequence ID" value="NZ_QHKO01000006.1"/>
</dbReference>
<sequence>MPAQLSPSHRALTLMAAFWLTLAGALVLLAPAQAWGCAPEAAASQSAEGAERSDDTELTDDEHHSAQDDCCPGELAHGECAADCDYCGCCGHMVGDVGWTLALSRCPAAIELMVTTSQTSEGHGTRHFKPPQALATYA</sequence>
<organism evidence="2 3">
    <name type="scientific">Lujinxingia litoralis</name>
    <dbReference type="NCBI Taxonomy" id="2211119"/>
    <lineage>
        <taxon>Bacteria</taxon>
        <taxon>Deltaproteobacteria</taxon>
        <taxon>Bradymonadales</taxon>
        <taxon>Lujinxingiaceae</taxon>
        <taxon>Lujinxingia</taxon>
    </lineage>
</organism>
<name>A0A328C540_9DELT</name>
<dbReference type="Proteomes" id="UP000249169">
    <property type="component" value="Unassembled WGS sequence"/>
</dbReference>
<evidence type="ECO:0000256" key="1">
    <source>
        <dbReference type="SAM" id="MobiDB-lite"/>
    </source>
</evidence>
<proteinExistence type="predicted"/>